<evidence type="ECO:0000313" key="1">
    <source>
        <dbReference type="EMBL" id="GBM34013.1"/>
    </source>
</evidence>
<evidence type="ECO:0000313" key="2">
    <source>
        <dbReference type="Proteomes" id="UP000499080"/>
    </source>
</evidence>
<keyword evidence="2" id="KW-1185">Reference proteome</keyword>
<dbReference type="EMBL" id="BGPR01000748">
    <property type="protein sequence ID" value="GBM34013.1"/>
    <property type="molecule type" value="Genomic_DNA"/>
</dbReference>
<proteinExistence type="predicted"/>
<comment type="caution">
    <text evidence="1">The sequence shown here is derived from an EMBL/GenBank/DDBJ whole genome shotgun (WGS) entry which is preliminary data.</text>
</comment>
<name>A0A4Y2EXR7_ARAVE</name>
<dbReference type="Proteomes" id="UP000499080">
    <property type="component" value="Unassembled WGS sequence"/>
</dbReference>
<dbReference type="AlphaFoldDB" id="A0A4Y2EXR7"/>
<reference evidence="1 2" key="1">
    <citation type="journal article" date="2019" name="Sci. Rep.">
        <title>Orb-weaving spider Araneus ventricosus genome elucidates the spidroin gene catalogue.</title>
        <authorList>
            <person name="Kono N."/>
            <person name="Nakamura H."/>
            <person name="Ohtoshi R."/>
            <person name="Moran D.A.P."/>
            <person name="Shinohara A."/>
            <person name="Yoshida Y."/>
            <person name="Fujiwara M."/>
            <person name="Mori M."/>
            <person name="Tomita M."/>
            <person name="Arakawa K."/>
        </authorList>
    </citation>
    <scope>NUCLEOTIDE SEQUENCE [LARGE SCALE GENOMIC DNA]</scope>
</reference>
<organism evidence="1 2">
    <name type="scientific">Araneus ventricosus</name>
    <name type="common">Orbweaver spider</name>
    <name type="synonym">Epeira ventricosa</name>
    <dbReference type="NCBI Taxonomy" id="182803"/>
    <lineage>
        <taxon>Eukaryota</taxon>
        <taxon>Metazoa</taxon>
        <taxon>Ecdysozoa</taxon>
        <taxon>Arthropoda</taxon>
        <taxon>Chelicerata</taxon>
        <taxon>Arachnida</taxon>
        <taxon>Araneae</taxon>
        <taxon>Araneomorphae</taxon>
        <taxon>Entelegynae</taxon>
        <taxon>Araneoidea</taxon>
        <taxon>Araneidae</taxon>
        <taxon>Araneus</taxon>
    </lineage>
</organism>
<protein>
    <submittedName>
        <fullName evidence="1">Uncharacterized protein</fullName>
    </submittedName>
</protein>
<dbReference type="OrthoDB" id="6434268at2759"/>
<accession>A0A4Y2EXR7</accession>
<gene>
    <name evidence="1" type="ORF">AVEN_166444_1</name>
</gene>
<sequence length="178" mass="21298">MWQFCSEAAAAKSLKVPLSQAMQRVSQTTGVSKFTIRKIRNEVSVLDETEILRIPGKHRKRPIHRNCEIDDFDKCVIKQTIQDFYIQQKKVPSLRKLIPVLTEKLNFQWKKELLRKVMHSNFRWKKCASKRKVFIERSNIAFWRQYRKGGYQIIFINETWVKRNLKNAGRMIQFQVLK</sequence>